<evidence type="ECO:0000256" key="2">
    <source>
        <dbReference type="ARBA" id="ARBA00010366"/>
    </source>
</evidence>
<comment type="similarity">
    <text evidence="2">Belongs to the macin family.</text>
</comment>
<evidence type="ECO:0000313" key="6">
    <source>
        <dbReference type="EMBL" id="AVW85485.1"/>
    </source>
</evidence>
<evidence type="ECO:0000256" key="5">
    <source>
        <dbReference type="SAM" id="Phobius"/>
    </source>
</evidence>
<protein>
    <submittedName>
        <fullName evidence="6">Mytimacin 6</fullName>
    </submittedName>
</protein>
<organism evidence="6">
    <name type="scientific">Haliotis discus hannai</name>
    <name type="common">Japanese abalone</name>
    <dbReference type="NCBI Taxonomy" id="42344"/>
    <lineage>
        <taxon>Eukaryota</taxon>
        <taxon>Metazoa</taxon>
        <taxon>Spiralia</taxon>
        <taxon>Lophotrochozoa</taxon>
        <taxon>Mollusca</taxon>
        <taxon>Gastropoda</taxon>
        <taxon>Vetigastropoda</taxon>
        <taxon>Lepetellida</taxon>
        <taxon>Haliotoidea</taxon>
        <taxon>Haliotidae</taxon>
        <taxon>Haliotis</taxon>
    </lineage>
</organism>
<evidence type="ECO:0000256" key="1">
    <source>
        <dbReference type="ARBA" id="ARBA00004613"/>
    </source>
</evidence>
<keyword evidence="5" id="KW-0812">Transmembrane</keyword>
<dbReference type="GO" id="GO:0006952">
    <property type="term" value="P:defense response"/>
    <property type="evidence" value="ECO:0007669"/>
    <property type="project" value="InterPro"/>
</dbReference>
<proteinExistence type="evidence at transcript level"/>
<keyword evidence="4" id="KW-1015">Disulfide bond</keyword>
<dbReference type="SMR" id="A0A2R4LUX3"/>
<dbReference type="Gene3D" id="3.30.30.100">
    <property type="match status" value="1"/>
</dbReference>
<evidence type="ECO:0000256" key="3">
    <source>
        <dbReference type="ARBA" id="ARBA00022525"/>
    </source>
</evidence>
<sequence>MHTTDVHVAPRIKVLKPINMYKSHRFQLSSMPSLQFDIAFNSTMFLAIVVLAAVMVLPQVEGGCWETWSRCTGWSSWGTGRLWKSCNDRCKELGKSGGRCVLKDASDCWMTKKSYQCVCNRRK</sequence>
<keyword evidence="5" id="KW-0472">Membrane</keyword>
<dbReference type="AlphaFoldDB" id="A0A2R4LUX3"/>
<dbReference type="GO" id="GO:0005576">
    <property type="term" value="C:extracellular region"/>
    <property type="evidence" value="ECO:0007669"/>
    <property type="project" value="UniProtKB-SubCell"/>
</dbReference>
<dbReference type="InterPro" id="IPR038456">
    <property type="entry name" value="Macin_sf"/>
</dbReference>
<keyword evidence="3" id="KW-0964">Secreted</keyword>
<name>A0A2R4LUX3_HALDH</name>
<keyword evidence="5" id="KW-1133">Transmembrane helix</keyword>
<dbReference type="EMBL" id="MF066909">
    <property type="protein sequence ID" value="AVW85485.1"/>
    <property type="molecule type" value="mRNA"/>
</dbReference>
<comment type="subcellular location">
    <subcellularLocation>
        <location evidence="1">Secreted</location>
    </subcellularLocation>
</comment>
<dbReference type="InterPro" id="IPR029230">
    <property type="entry name" value="Macin"/>
</dbReference>
<feature type="transmembrane region" description="Helical" evidence="5">
    <location>
        <begin position="38"/>
        <end position="57"/>
    </location>
</feature>
<reference evidence="6" key="1">
    <citation type="submission" date="2017-05" db="EMBL/GenBank/DDBJ databases">
        <title>Growth factors of the ganglion tissue from Haliotis discus hannai.</title>
        <authorList>
            <person name="Lim H.K."/>
            <person name="Kim J.-M."/>
            <person name="Kim G.-D."/>
            <person name="Lee J.K."/>
            <person name="Jeong T.H."/>
        </authorList>
    </citation>
    <scope>NUCLEOTIDE SEQUENCE</scope>
    <source>
        <tissue evidence="6">Ganglion</tissue>
    </source>
</reference>
<accession>A0A2R4LUX3</accession>
<evidence type="ECO:0000256" key="4">
    <source>
        <dbReference type="ARBA" id="ARBA00023157"/>
    </source>
</evidence>
<dbReference type="Pfam" id="PF14865">
    <property type="entry name" value="Macin"/>
    <property type="match status" value="1"/>
</dbReference>